<dbReference type="InterPro" id="IPR029063">
    <property type="entry name" value="SAM-dependent_MTases_sf"/>
</dbReference>
<organism evidence="5 6">
    <name type="scientific">Undibacterium jejuense</name>
    <dbReference type="NCBI Taxonomy" id="1344949"/>
    <lineage>
        <taxon>Bacteria</taxon>
        <taxon>Pseudomonadati</taxon>
        <taxon>Pseudomonadota</taxon>
        <taxon>Betaproteobacteria</taxon>
        <taxon>Burkholderiales</taxon>
        <taxon>Oxalobacteraceae</taxon>
        <taxon>Undibacterium</taxon>
    </lineage>
</organism>
<dbReference type="AlphaFoldDB" id="A0A923HM34"/>
<comment type="caution">
    <text evidence="5">The sequence shown here is derived from an EMBL/GenBank/DDBJ whole genome shotgun (WGS) entry which is preliminary data.</text>
</comment>
<proteinExistence type="predicted"/>
<dbReference type="Gene3D" id="3.40.50.150">
    <property type="entry name" value="Vaccinia Virus protein VP39"/>
    <property type="match status" value="1"/>
</dbReference>
<dbReference type="GO" id="GO:0032259">
    <property type="term" value="P:methylation"/>
    <property type="evidence" value="ECO:0007669"/>
    <property type="project" value="UniProtKB-KW"/>
</dbReference>
<dbReference type="Pfam" id="PF05724">
    <property type="entry name" value="TPMT"/>
    <property type="match status" value="1"/>
</dbReference>
<keyword evidence="3" id="KW-0808">Transferase</keyword>
<dbReference type="GO" id="GO:0008757">
    <property type="term" value="F:S-adenosylmethionine-dependent methyltransferase activity"/>
    <property type="evidence" value="ECO:0007669"/>
    <property type="project" value="InterPro"/>
</dbReference>
<evidence type="ECO:0000256" key="3">
    <source>
        <dbReference type="ARBA" id="ARBA00022679"/>
    </source>
</evidence>
<evidence type="ECO:0000256" key="4">
    <source>
        <dbReference type="ARBA" id="ARBA00022691"/>
    </source>
</evidence>
<evidence type="ECO:0000256" key="1">
    <source>
        <dbReference type="ARBA" id="ARBA00022553"/>
    </source>
</evidence>
<keyword evidence="6" id="KW-1185">Reference proteome</keyword>
<dbReference type="PANTHER" id="PTHR32183:SF11">
    <property type="entry name" value="THIOL METHYLTRANSFERASE 2-RELATED"/>
    <property type="match status" value="1"/>
</dbReference>
<protein>
    <submittedName>
        <fullName evidence="5">Methyltransferase domain-containing protein</fullName>
    </submittedName>
</protein>
<gene>
    <name evidence="5" type="ORF">H8K32_03670</name>
</gene>
<dbReference type="CDD" id="cd02440">
    <property type="entry name" value="AdoMet_MTases"/>
    <property type="match status" value="1"/>
</dbReference>
<name>A0A923HM34_9BURK</name>
<keyword evidence="1" id="KW-0597">Phosphoprotein</keyword>
<reference evidence="5" key="1">
    <citation type="submission" date="2020-08" db="EMBL/GenBank/DDBJ databases">
        <title>Novel species isolated from subtropical streams in China.</title>
        <authorList>
            <person name="Lu H."/>
        </authorList>
    </citation>
    <scope>NUCLEOTIDE SEQUENCE</scope>
    <source>
        <strain evidence="5">KACC 12607</strain>
    </source>
</reference>
<dbReference type="PANTHER" id="PTHR32183">
    <property type="match status" value="1"/>
</dbReference>
<evidence type="ECO:0000313" key="6">
    <source>
        <dbReference type="Proteomes" id="UP000634011"/>
    </source>
</evidence>
<dbReference type="Proteomes" id="UP000634011">
    <property type="component" value="Unassembled WGS sequence"/>
</dbReference>
<accession>A0A923HM34</accession>
<dbReference type="PROSITE" id="PS51585">
    <property type="entry name" value="SAM_MT_TPMT"/>
    <property type="match status" value="1"/>
</dbReference>
<keyword evidence="2 5" id="KW-0489">Methyltransferase</keyword>
<evidence type="ECO:0000256" key="2">
    <source>
        <dbReference type="ARBA" id="ARBA00022603"/>
    </source>
</evidence>
<sequence>MANFMQRDPTNPDFWDERFEKKFMPWDKGDVPQDFRDFVAARSAALRCLIPGCGNAYEVALLAERGWDVTAIDFSPAAVQSAQLALGSLGKHIVQADFFTYVPKQPLELIYERAFFCALPPDLRQQIVNCWSQLLSADGLLAGYFFFDDAADASKKGPPFSIHRERWKELLEPYFELLEDSSVSDSIPVFAGKERWQVWRRR</sequence>
<dbReference type="SUPFAM" id="SSF53335">
    <property type="entry name" value="S-adenosyl-L-methionine-dependent methyltransferases"/>
    <property type="match status" value="1"/>
</dbReference>
<dbReference type="RefSeq" id="WP_186911123.1">
    <property type="nucleotide sequence ID" value="NZ_JACOFV010000002.1"/>
</dbReference>
<dbReference type="InterPro" id="IPR008854">
    <property type="entry name" value="TPMT"/>
</dbReference>
<keyword evidence="4" id="KW-0949">S-adenosyl-L-methionine</keyword>
<evidence type="ECO:0000313" key="5">
    <source>
        <dbReference type="EMBL" id="MBC3861188.1"/>
    </source>
</evidence>
<dbReference type="EMBL" id="JACOFV010000002">
    <property type="protein sequence ID" value="MBC3861188.1"/>
    <property type="molecule type" value="Genomic_DNA"/>
</dbReference>